<feature type="transmembrane region" description="Helical" evidence="8">
    <location>
        <begin position="383"/>
        <end position="407"/>
    </location>
</feature>
<dbReference type="InterPro" id="IPR050297">
    <property type="entry name" value="LipidA_mod_glycosyltrf_83"/>
</dbReference>
<evidence type="ECO:0000313" key="11">
    <source>
        <dbReference type="Proteomes" id="UP000619838"/>
    </source>
</evidence>
<comment type="subcellular location">
    <subcellularLocation>
        <location evidence="1">Cell membrane</location>
        <topology evidence="1">Multi-pass membrane protein</topology>
    </subcellularLocation>
</comment>
<evidence type="ECO:0000313" key="10">
    <source>
        <dbReference type="EMBL" id="MBF0637277.1"/>
    </source>
</evidence>
<keyword evidence="6 8" id="KW-1133">Transmembrane helix</keyword>
<evidence type="ECO:0000256" key="1">
    <source>
        <dbReference type="ARBA" id="ARBA00004651"/>
    </source>
</evidence>
<sequence>MDRNNNNNVITADIVLLGAVCLISFFAGIGSLPLFDVDEGAFSEATREMLESGNYLTTYLNGEPRFDKPVLIYWLQLLSVRLFGITEFAFRLPSALASTAWTAAVYLFTRKHLGHTGGWTAAILMATAFQITIIGKAAIADALLNCLLAISMFAVYSYYLQRRERDILLAFAAIGLGTLTKGPVAILIPLAVSCIFFITQKETKAWFTAIFNPRGIALFCLIVLPWYTLEYLDQGMAFIEGFILKHNVGRFSDAMEKHGGPIWYYLPVLLIGILPATGLLGPMARHMKGMIKQPLFSFLLLWFTFVFVFFSLSGTKLHHYVIYGYTPVFILMAAHIEDLRRPAITGILPALLLGAFAALPRVIPAVQPSVSDPYVRAVLENAHLVLTPGYSIQLLIAGLLIILIWALPLTAFRYRAAAAGAIFALTVNMVITPRAGILLQQPVKEAAMIAKERGDKIVMWKVNYPSFLVYSETFVSRRRPEPGETVFTSVKYIERLPEAEILYRKNGLVLARIPEAHTAE</sequence>
<feature type="domain" description="Glycosyltransferase RgtA/B/C/D-like" evidence="9">
    <location>
        <begin position="67"/>
        <end position="226"/>
    </location>
</feature>
<organism evidence="10 11">
    <name type="scientific">Prosthecochloris ethylica</name>
    <dbReference type="NCBI Taxonomy" id="2743976"/>
    <lineage>
        <taxon>Bacteria</taxon>
        <taxon>Pseudomonadati</taxon>
        <taxon>Chlorobiota</taxon>
        <taxon>Chlorobiia</taxon>
        <taxon>Chlorobiales</taxon>
        <taxon>Chlorobiaceae</taxon>
        <taxon>Prosthecochloris</taxon>
    </lineage>
</organism>
<dbReference type="RefSeq" id="WP_175187897.1">
    <property type="nucleotide sequence ID" value="NZ_JABVZQ010000030.1"/>
</dbReference>
<evidence type="ECO:0000256" key="8">
    <source>
        <dbReference type="SAM" id="Phobius"/>
    </source>
</evidence>
<evidence type="ECO:0000256" key="4">
    <source>
        <dbReference type="ARBA" id="ARBA00022679"/>
    </source>
</evidence>
<feature type="transmembrane region" description="Helical" evidence="8">
    <location>
        <begin position="116"/>
        <end position="135"/>
    </location>
</feature>
<accession>A0ABR9XTP6</accession>
<feature type="transmembrane region" description="Helical" evidence="8">
    <location>
        <begin position="205"/>
        <end position="227"/>
    </location>
</feature>
<reference evidence="10 11" key="1">
    <citation type="journal article" date="2020" name="Microorganisms">
        <title>Simultaneous Genome Sequencing of Prosthecochloris ethylica and Desulfuromonas acetoxidans within a Syntrophic Mixture Reveals Unique Pili and Protein Interactions.</title>
        <authorList>
            <person name="Kyndt J.A."/>
            <person name="Van Beeumen J.J."/>
            <person name="Meyer T.E."/>
        </authorList>
    </citation>
    <scope>NUCLEOTIDE SEQUENCE [LARGE SCALE GENOMIC DNA]</scope>
    <source>
        <strain evidence="10 11">N3</strain>
    </source>
</reference>
<evidence type="ECO:0000256" key="2">
    <source>
        <dbReference type="ARBA" id="ARBA00022475"/>
    </source>
</evidence>
<proteinExistence type="predicted"/>
<feature type="transmembrane region" description="Helical" evidence="8">
    <location>
        <begin position="167"/>
        <end position="198"/>
    </location>
</feature>
<dbReference type="Proteomes" id="UP000619838">
    <property type="component" value="Unassembled WGS sequence"/>
</dbReference>
<dbReference type="PANTHER" id="PTHR33908">
    <property type="entry name" value="MANNOSYLTRANSFERASE YKCB-RELATED"/>
    <property type="match status" value="1"/>
</dbReference>
<dbReference type="InterPro" id="IPR038731">
    <property type="entry name" value="RgtA/B/C-like"/>
</dbReference>
<keyword evidence="11" id="KW-1185">Reference proteome</keyword>
<comment type="caution">
    <text evidence="10">The sequence shown here is derived from an EMBL/GenBank/DDBJ whole genome shotgun (WGS) entry which is preliminary data.</text>
</comment>
<feature type="transmembrane region" description="Helical" evidence="8">
    <location>
        <begin position="414"/>
        <end position="431"/>
    </location>
</feature>
<name>A0ABR9XTP6_9CHLB</name>
<dbReference type="PANTHER" id="PTHR33908:SF3">
    <property type="entry name" value="UNDECAPRENYL PHOSPHATE-ALPHA-4-AMINO-4-DEOXY-L-ARABINOSE ARABINOSYL TRANSFERASE"/>
    <property type="match status" value="1"/>
</dbReference>
<evidence type="ECO:0000256" key="7">
    <source>
        <dbReference type="ARBA" id="ARBA00023136"/>
    </source>
</evidence>
<evidence type="ECO:0000256" key="6">
    <source>
        <dbReference type="ARBA" id="ARBA00022989"/>
    </source>
</evidence>
<keyword evidence="7 8" id="KW-0472">Membrane</keyword>
<dbReference type="EMBL" id="JADGII010000015">
    <property type="protein sequence ID" value="MBF0637277.1"/>
    <property type="molecule type" value="Genomic_DNA"/>
</dbReference>
<feature type="transmembrane region" description="Helical" evidence="8">
    <location>
        <begin position="142"/>
        <end position="161"/>
    </location>
</feature>
<dbReference type="Pfam" id="PF13231">
    <property type="entry name" value="PMT_2"/>
    <property type="match status" value="1"/>
</dbReference>
<feature type="transmembrane region" description="Helical" evidence="8">
    <location>
        <begin position="295"/>
        <end position="314"/>
    </location>
</feature>
<feature type="transmembrane region" description="Helical" evidence="8">
    <location>
        <begin position="320"/>
        <end position="336"/>
    </location>
</feature>
<evidence type="ECO:0000256" key="3">
    <source>
        <dbReference type="ARBA" id="ARBA00022676"/>
    </source>
</evidence>
<keyword evidence="4" id="KW-0808">Transferase</keyword>
<evidence type="ECO:0000259" key="9">
    <source>
        <dbReference type="Pfam" id="PF13231"/>
    </source>
</evidence>
<keyword evidence="2" id="KW-1003">Cell membrane</keyword>
<protein>
    <submittedName>
        <fullName evidence="10">Glycosyltransferase family 39 protein</fullName>
    </submittedName>
</protein>
<evidence type="ECO:0000256" key="5">
    <source>
        <dbReference type="ARBA" id="ARBA00022692"/>
    </source>
</evidence>
<feature type="transmembrane region" description="Helical" evidence="8">
    <location>
        <begin position="343"/>
        <end position="363"/>
    </location>
</feature>
<keyword evidence="3" id="KW-0328">Glycosyltransferase</keyword>
<keyword evidence="5 8" id="KW-0812">Transmembrane</keyword>
<gene>
    <name evidence="10" type="ORF">INT08_08845</name>
</gene>
<feature type="transmembrane region" description="Helical" evidence="8">
    <location>
        <begin position="262"/>
        <end position="283"/>
    </location>
</feature>
<feature type="transmembrane region" description="Helical" evidence="8">
    <location>
        <begin position="12"/>
        <end position="35"/>
    </location>
</feature>